<dbReference type="EMBL" id="KE504177">
    <property type="protein sequence ID" value="EPS97274.1"/>
    <property type="molecule type" value="Genomic_DNA"/>
</dbReference>
<evidence type="ECO:0000313" key="1">
    <source>
        <dbReference type="EMBL" id="EPS97274.1"/>
    </source>
</evidence>
<dbReference type="HOGENOM" id="CLU_077575_1_0_1"/>
<protein>
    <recommendedName>
        <fullName evidence="3">Reverse transcriptase domain-containing protein</fullName>
    </recommendedName>
</protein>
<dbReference type="Proteomes" id="UP000015241">
    <property type="component" value="Unassembled WGS sequence"/>
</dbReference>
<gene>
    <name evidence="1" type="ORF">FOMPIDRAFT_24073</name>
</gene>
<reference evidence="1 2" key="1">
    <citation type="journal article" date="2012" name="Science">
        <title>The Paleozoic origin of enzymatic lignin decomposition reconstructed from 31 fungal genomes.</title>
        <authorList>
            <person name="Floudas D."/>
            <person name="Binder M."/>
            <person name="Riley R."/>
            <person name="Barry K."/>
            <person name="Blanchette R.A."/>
            <person name="Henrissat B."/>
            <person name="Martinez A.T."/>
            <person name="Otillar R."/>
            <person name="Spatafora J.W."/>
            <person name="Yadav J.S."/>
            <person name="Aerts A."/>
            <person name="Benoit I."/>
            <person name="Boyd A."/>
            <person name="Carlson A."/>
            <person name="Copeland A."/>
            <person name="Coutinho P.M."/>
            <person name="de Vries R.P."/>
            <person name="Ferreira P."/>
            <person name="Findley K."/>
            <person name="Foster B."/>
            <person name="Gaskell J."/>
            <person name="Glotzer D."/>
            <person name="Gorecki P."/>
            <person name="Heitman J."/>
            <person name="Hesse C."/>
            <person name="Hori C."/>
            <person name="Igarashi K."/>
            <person name="Jurgens J.A."/>
            <person name="Kallen N."/>
            <person name="Kersten P."/>
            <person name="Kohler A."/>
            <person name="Kuees U."/>
            <person name="Kumar T.K.A."/>
            <person name="Kuo A."/>
            <person name="LaButti K."/>
            <person name="Larrondo L.F."/>
            <person name="Lindquist E."/>
            <person name="Ling A."/>
            <person name="Lombard V."/>
            <person name="Lucas S."/>
            <person name="Lundell T."/>
            <person name="Martin R."/>
            <person name="McLaughlin D.J."/>
            <person name="Morgenstern I."/>
            <person name="Morin E."/>
            <person name="Murat C."/>
            <person name="Nagy L.G."/>
            <person name="Nolan M."/>
            <person name="Ohm R.A."/>
            <person name="Patyshakuliyeva A."/>
            <person name="Rokas A."/>
            <person name="Ruiz-Duenas F.J."/>
            <person name="Sabat G."/>
            <person name="Salamov A."/>
            <person name="Samejima M."/>
            <person name="Schmutz J."/>
            <person name="Slot J.C."/>
            <person name="St John F."/>
            <person name="Stenlid J."/>
            <person name="Sun H."/>
            <person name="Sun S."/>
            <person name="Syed K."/>
            <person name="Tsang A."/>
            <person name="Wiebenga A."/>
            <person name="Young D."/>
            <person name="Pisabarro A."/>
            <person name="Eastwood D.C."/>
            <person name="Martin F."/>
            <person name="Cullen D."/>
            <person name="Grigoriev I.V."/>
            <person name="Hibbett D.S."/>
        </authorList>
    </citation>
    <scope>NUCLEOTIDE SEQUENCE</scope>
    <source>
        <strain evidence="2">FP-58527</strain>
    </source>
</reference>
<sequence>MLRNSTLKGFEVPGVAEKIITTLFSDDTSTYLNESDKWRDLWRILTTWCKASRARFNRGKTEVVPVGSPGYRQRVMETRRINQLDDEDDKIDETVRIASDGEATRILGAWIGNRTDQAAIWTPTVEKIRAFVKRWTKCRPTMTGKRHIAQMGPAGISQYLSLVQGMPESVEKEIQTIIKELIWG</sequence>
<dbReference type="OrthoDB" id="2205812at2759"/>
<dbReference type="AlphaFoldDB" id="S8FFU0"/>
<name>S8FFU0_FOMSC</name>
<proteinExistence type="predicted"/>
<keyword evidence="2" id="KW-1185">Reference proteome</keyword>
<evidence type="ECO:0008006" key="3">
    <source>
        <dbReference type="Google" id="ProtNLM"/>
    </source>
</evidence>
<dbReference type="STRING" id="743788.S8FFU0"/>
<evidence type="ECO:0000313" key="2">
    <source>
        <dbReference type="Proteomes" id="UP000015241"/>
    </source>
</evidence>
<accession>S8FFU0</accession>
<dbReference type="eggNOG" id="ENOG502SCY7">
    <property type="taxonomic scope" value="Eukaryota"/>
</dbReference>
<organism evidence="1 2">
    <name type="scientific">Fomitopsis schrenkii</name>
    <name type="common">Brown rot fungus</name>
    <dbReference type="NCBI Taxonomy" id="2126942"/>
    <lineage>
        <taxon>Eukaryota</taxon>
        <taxon>Fungi</taxon>
        <taxon>Dikarya</taxon>
        <taxon>Basidiomycota</taxon>
        <taxon>Agaricomycotina</taxon>
        <taxon>Agaricomycetes</taxon>
        <taxon>Polyporales</taxon>
        <taxon>Fomitopsis</taxon>
    </lineage>
</organism>
<dbReference type="InParanoid" id="S8FFU0"/>
<feature type="non-terminal residue" evidence="1">
    <location>
        <position position="184"/>
    </location>
</feature>